<organism evidence="1 2">
    <name type="scientific">Syntrophus aciditrophicus (strain SB)</name>
    <dbReference type="NCBI Taxonomy" id="56780"/>
    <lineage>
        <taxon>Bacteria</taxon>
        <taxon>Pseudomonadati</taxon>
        <taxon>Thermodesulfobacteriota</taxon>
        <taxon>Syntrophia</taxon>
        <taxon>Syntrophales</taxon>
        <taxon>Syntrophaceae</taxon>
        <taxon>Syntrophus</taxon>
    </lineage>
</organism>
<gene>
    <name evidence="1" type="ORF">SYN_03160</name>
</gene>
<accession>Q2LRN3</accession>
<dbReference type="InParanoid" id="Q2LRN3"/>
<dbReference type="HOGENOM" id="CLU_203785_0_0_7"/>
<keyword evidence="2" id="KW-1185">Reference proteome</keyword>
<evidence type="ECO:0000313" key="2">
    <source>
        <dbReference type="Proteomes" id="UP000001933"/>
    </source>
</evidence>
<dbReference type="KEGG" id="sat:SYN_03160"/>
<proteinExistence type="predicted"/>
<dbReference type="SUPFAM" id="SSF89360">
    <property type="entry name" value="HesB-like domain"/>
    <property type="match status" value="1"/>
</dbReference>
<protein>
    <submittedName>
        <fullName evidence="1">Hypothetical cytosolic protein</fullName>
    </submittedName>
</protein>
<sequence length="66" mass="7134">MALDELRDGDEEFHEQGITFLVTRDLFEQIKPVFVDFVETDRGSGFLVTSALDDGEGGGCGGTCSC</sequence>
<dbReference type="Proteomes" id="UP000001933">
    <property type="component" value="Chromosome"/>
</dbReference>
<dbReference type="OrthoDB" id="1955366at2"/>
<evidence type="ECO:0000313" key="1">
    <source>
        <dbReference type="EMBL" id="ABC76740.1"/>
    </source>
</evidence>
<dbReference type="STRING" id="56780.SYN_03160"/>
<name>Q2LRN3_SYNAS</name>
<dbReference type="Gene3D" id="2.60.300.12">
    <property type="entry name" value="HesB-like domain"/>
    <property type="match status" value="1"/>
</dbReference>
<dbReference type="eggNOG" id="COG0316">
    <property type="taxonomic scope" value="Bacteria"/>
</dbReference>
<dbReference type="EMBL" id="CP000252">
    <property type="protein sequence ID" value="ABC76740.1"/>
    <property type="molecule type" value="Genomic_DNA"/>
</dbReference>
<dbReference type="InterPro" id="IPR035903">
    <property type="entry name" value="HesB-like_dom_sf"/>
</dbReference>
<dbReference type="AlphaFoldDB" id="Q2LRN3"/>
<reference evidence="1 2" key="1">
    <citation type="journal article" date="2007" name="Proc. Natl. Acad. Sci. U.S.A.">
        <title>The genome of Syntrophus aciditrophicus: life at the thermodynamic limit of microbial growth.</title>
        <authorList>
            <person name="McInerney M.J."/>
            <person name="Rohlin L."/>
            <person name="Mouttaki H."/>
            <person name="Kim U."/>
            <person name="Krupp R.S."/>
            <person name="Rios-Hernandez L."/>
            <person name="Sieber J."/>
            <person name="Struchtemeyer C.G."/>
            <person name="Bhattacharyya A."/>
            <person name="Campbell J.W."/>
            <person name="Gunsalus R.P."/>
        </authorList>
    </citation>
    <scope>NUCLEOTIDE SEQUENCE [LARGE SCALE GENOMIC DNA]</scope>
    <source>
        <strain evidence="1 2">SB</strain>
    </source>
</reference>